<dbReference type="InterPro" id="IPR008271">
    <property type="entry name" value="Ser/Thr_kinase_AS"/>
</dbReference>
<evidence type="ECO:0000256" key="3">
    <source>
        <dbReference type="ARBA" id="ARBA00022527"/>
    </source>
</evidence>
<dbReference type="PANTHER" id="PTHR24346">
    <property type="entry name" value="MAP/MICROTUBULE AFFINITY-REGULATING KINASE"/>
    <property type="match status" value="1"/>
</dbReference>
<dbReference type="SUPFAM" id="SSF56112">
    <property type="entry name" value="Protein kinase-like (PK-like)"/>
    <property type="match status" value="1"/>
</dbReference>
<keyword evidence="16" id="KW-1185">Reference proteome</keyword>
<dbReference type="InterPro" id="IPR028375">
    <property type="entry name" value="KA1/Ssp2_C"/>
</dbReference>
<dbReference type="InterPro" id="IPR000719">
    <property type="entry name" value="Prot_kinase_dom"/>
</dbReference>
<dbReference type="Pfam" id="PF00069">
    <property type="entry name" value="Pkinase"/>
    <property type="match status" value="1"/>
</dbReference>
<dbReference type="PROSITE" id="PS50032">
    <property type="entry name" value="KA1"/>
    <property type="match status" value="1"/>
</dbReference>
<keyword evidence="5 11" id="KW-0547">Nucleotide-binding</keyword>
<evidence type="ECO:0000259" key="14">
    <source>
        <dbReference type="PROSITE" id="PS50032"/>
    </source>
</evidence>
<dbReference type="PROSITE" id="PS00108">
    <property type="entry name" value="PROTEIN_KINASE_ST"/>
    <property type="match status" value="1"/>
</dbReference>
<keyword evidence="4 15" id="KW-0808">Transferase</keyword>
<feature type="domain" description="KA1" evidence="14">
    <location>
        <begin position="1708"/>
        <end position="1757"/>
    </location>
</feature>
<gene>
    <name evidence="15" type="primary">KIN2_2</name>
    <name evidence="15" type="ORF">H4R20_003514</name>
</gene>
<dbReference type="PROSITE" id="PS00107">
    <property type="entry name" value="PROTEIN_KINASE_ATP"/>
    <property type="match status" value="1"/>
</dbReference>
<feature type="compositionally biased region" description="Basic and acidic residues" evidence="12">
    <location>
        <begin position="1048"/>
        <end position="1062"/>
    </location>
</feature>
<evidence type="ECO:0000256" key="8">
    <source>
        <dbReference type="ARBA" id="ARBA00038181"/>
    </source>
</evidence>
<dbReference type="Gene3D" id="3.30.200.20">
    <property type="entry name" value="Phosphorylase Kinase, domain 1"/>
    <property type="match status" value="1"/>
</dbReference>
<dbReference type="GO" id="GO:0004674">
    <property type="term" value="F:protein serine/threonine kinase activity"/>
    <property type="evidence" value="ECO:0007669"/>
    <property type="project" value="UniProtKB-KW"/>
</dbReference>
<evidence type="ECO:0000256" key="7">
    <source>
        <dbReference type="ARBA" id="ARBA00022840"/>
    </source>
</evidence>
<dbReference type="Gene3D" id="1.10.510.10">
    <property type="entry name" value="Transferase(Phosphotransferase) domain 1"/>
    <property type="match status" value="1"/>
</dbReference>
<keyword evidence="3" id="KW-0723">Serine/threonine-protein kinase</keyword>
<dbReference type="InterPro" id="IPR017441">
    <property type="entry name" value="Protein_kinase_ATP_BS"/>
</dbReference>
<dbReference type="InterPro" id="IPR001772">
    <property type="entry name" value="KA1_dom"/>
</dbReference>
<sequence>MADTAVSAGEPARRREHLPRQQPQQPLRPAVPAQSGPAPASHMVTTAEQQAIACSGERSAMKPHAAAAVAATSMAKGNPAGVQDHSSHAQPPLRAQATESYLQQRTSGTTNEPVFNARDPSPGNAAPTGMRIPDEGGQRRTASRQLTGQNSRATSSSSSSRRMVGPYQLAKTIGAGSMGKVKVALDTRTNKRVAAKIIPLQQPDAPVYFPSGLDTTAQAGRPTTTAHNGPVDPSAEPWRSWLAGLALESHPDLAAAAGVSVKVQRKLRLLQPRERYTTKDRERRENKDIRVVREVAINRLLHHPHICMLHDVVVHPSHYYIFQELVSGGQMLDYIISHGRLKEKHARKFARQIASAISYCHHNSIVHRDLKIENILISANGNIKLIDFGLSNLYSPRSQLSTFCGSLYFAAPELLNAQPYTGPEVDLWSFGVVLYVLVCGKVPFDDQSMPALHAKIKRGHVEYPSWLTPECRHLLSRLLVVNPQRRATMAEAVRHPWMCKSYVDHPLVNNYLPTRIPLVAPEQIDRDVVREMARYIGFGFGSEDEIRVGLEAILTEDWYRAWLKDRLASHLTVLRSEIQEQTKTANAPSTTTPVLAQESAVPHESSAHATPELESSSGATLTNPGEAALRKVAASQEALSGKAASQLASRPSQALRPTHSVAAAATTAADPSNSDSVRKRSSFWKRSSTFISGGLARAAQKASPETLSSGSQSPAAAAVATAAAAADKHQPGQFRVLSGRIFSEGRHSATPGVGSDGSATNKYPVLPLSAHVPSMHMDSSSGMVNIWKDGKLAPPDTDCAAIQQEYHDLIATDPLLSIYYLVKERREREARHALRHFAHTNSETRVRSATAHSSVGDGPAVASEAWVKLERVPENPHSQAHADTSSQALGAQAARDIASVFATDADVAIDDKAAPSNDPVELPDTRQTTAAPDRDADKGSGEAVDQTTAAIEALSLHPRSRGSGPLVAPAQSGGAQQPSAGFADSRKKRSNIFKRFSVIVKGARTGPKSASTYPDSSSRIVQAEGKESGYMEISVHRSGASTSNDAGSTHHDAAAGSDDSHGSHPATASQKQHSSPLHLITPEAIGSRLRGTASAQKYKALDSIEEDKEYAVGATADDRTSEAALKPAAGHASGTTDQPSEEAARQYLDKPLCSQNSSDEKAYGQNKHDSPELLLPVARESNPVLVNELTPVDASGLQRDGDRDGLNAEMTAVSTGHKGPASADRARAGNAENSSEYLDDTSSMFTSADIEYNAPASSPGPDVPQSEKAALLEKARREIEGLDEQEGVGLLDQTPELSYRVAGQFSKSEFETRKRRVRSSSNTVVRMLTDIVRESGSNSGGRGGRAVQDSSLRQHSAKSSSPPVSGLSRQMQATKAIPRHSSTGAINRAGGQNLFERSAAGDQATRDSAELESIGAGRPDILRSHSHTIGHQQRTMALPAQITECPESPAQRTAANALGIETGSGTRIPPADVLTADSKCEGLSNPSVARSPSMDNAPGIHGSKTSSGSDIAGLDSSMEPVSSAAADGTLDTPGDDLGSGIDSAPPRADEHLKPVFLKGLFSVATTSTRSPTVIRANLLGVLGDMPLRFHEGKGYFTCSMATAGGPTEIQEGALDAYALDDPAASKNSSLHKQKRPLRLPVVDRKISFRRKSKRMDEAALALTALGDKPHASGEASSNDGNASDSHQSTAESAAAHASSRRQQRSSRRGSSGNAICFQIFLVRMPLLGLHGLQFRRVSGPAWRYKDICSEILKQLKL</sequence>
<evidence type="ECO:0000256" key="10">
    <source>
        <dbReference type="ARBA" id="ARBA00048679"/>
    </source>
</evidence>
<dbReference type="SMART" id="SM00220">
    <property type="entry name" value="S_TKc"/>
    <property type="match status" value="1"/>
</dbReference>
<dbReference type="Gene3D" id="3.30.310.80">
    <property type="entry name" value="Kinase associated domain 1, KA1"/>
    <property type="match status" value="1"/>
</dbReference>
<dbReference type="GO" id="GO:0005737">
    <property type="term" value="C:cytoplasm"/>
    <property type="evidence" value="ECO:0007669"/>
    <property type="project" value="TreeGrafter"/>
</dbReference>
<keyword evidence="7 11" id="KW-0067">ATP-binding</keyword>
<feature type="compositionally biased region" description="Polar residues" evidence="12">
    <location>
        <begin position="1484"/>
        <end position="1494"/>
    </location>
</feature>
<comment type="catalytic activity">
    <reaction evidence="9">
        <text>L-threonyl-[protein] + ATP = O-phospho-L-threonyl-[protein] + ADP + H(+)</text>
        <dbReference type="Rhea" id="RHEA:46608"/>
        <dbReference type="Rhea" id="RHEA-COMP:11060"/>
        <dbReference type="Rhea" id="RHEA-COMP:11605"/>
        <dbReference type="ChEBI" id="CHEBI:15378"/>
        <dbReference type="ChEBI" id="CHEBI:30013"/>
        <dbReference type="ChEBI" id="CHEBI:30616"/>
        <dbReference type="ChEBI" id="CHEBI:61977"/>
        <dbReference type="ChEBI" id="CHEBI:456216"/>
        <dbReference type="EC" id="2.7.11.1"/>
    </reaction>
</comment>
<feature type="region of interest" description="Disordered" evidence="12">
    <location>
        <begin position="1331"/>
        <end position="1387"/>
    </location>
</feature>
<dbReference type="InterPro" id="IPR011009">
    <property type="entry name" value="Kinase-like_dom_sf"/>
</dbReference>
<feature type="compositionally biased region" description="Basic residues" evidence="12">
    <location>
        <begin position="1698"/>
        <end position="1707"/>
    </location>
</feature>
<dbReference type="OrthoDB" id="193931at2759"/>
<feature type="binding site" evidence="11">
    <location>
        <position position="196"/>
    </location>
    <ligand>
        <name>ATP</name>
        <dbReference type="ChEBI" id="CHEBI:30616"/>
    </ligand>
</feature>
<feature type="compositionally biased region" description="Polar residues" evidence="12">
    <location>
        <begin position="580"/>
        <end position="594"/>
    </location>
</feature>
<comment type="similarity">
    <text evidence="8">Belongs to the protein kinase superfamily. CAMK Ser/Thr protein kinase family. Smok subfamily.</text>
</comment>
<evidence type="ECO:0000313" key="16">
    <source>
        <dbReference type="Proteomes" id="UP001140094"/>
    </source>
</evidence>
<dbReference type="GO" id="GO:0035556">
    <property type="term" value="P:intracellular signal transduction"/>
    <property type="evidence" value="ECO:0007669"/>
    <property type="project" value="TreeGrafter"/>
</dbReference>
<comment type="similarity">
    <text evidence="1">Belongs to the protein kinase superfamily. CAMK Ser/Thr protein kinase family. NIM1 subfamily.</text>
</comment>
<dbReference type="EMBL" id="JANBUO010000745">
    <property type="protein sequence ID" value="KAJ2801859.1"/>
    <property type="molecule type" value="Genomic_DNA"/>
</dbReference>
<evidence type="ECO:0000256" key="2">
    <source>
        <dbReference type="ARBA" id="ARBA00012513"/>
    </source>
</evidence>
<feature type="region of interest" description="Disordered" evidence="12">
    <location>
        <begin position="1666"/>
        <end position="1709"/>
    </location>
</feature>
<feature type="region of interest" description="Disordered" evidence="12">
    <location>
        <begin position="910"/>
        <end position="944"/>
    </location>
</feature>
<feature type="compositionally biased region" description="Low complexity" evidence="12">
    <location>
        <begin position="1685"/>
        <end position="1697"/>
    </location>
</feature>
<dbReference type="Pfam" id="PF02149">
    <property type="entry name" value="KA1"/>
    <property type="match status" value="1"/>
</dbReference>
<comment type="catalytic activity">
    <reaction evidence="10">
        <text>L-seryl-[protein] + ATP = O-phospho-L-seryl-[protein] + ADP + H(+)</text>
        <dbReference type="Rhea" id="RHEA:17989"/>
        <dbReference type="Rhea" id="RHEA-COMP:9863"/>
        <dbReference type="Rhea" id="RHEA-COMP:11604"/>
        <dbReference type="ChEBI" id="CHEBI:15378"/>
        <dbReference type="ChEBI" id="CHEBI:29999"/>
        <dbReference type="ChEBI" id="CHEBI:30616"/>
        <dbReference type="ChEBI" id="CHEBI:83421"/>
        <dbReference type="ChEBI" id="CHEBI:456216"/>
        <dbReference type="EC" id="2.7.11.1"/>
    </reaction>
</comment>
<feature type="region of interest" description="Disordered" evidence="12">
    <location>
        <begin position="1"/>
        <end position="163"/>
    </location>
</feature>
<feature type="compositionally biased region" description="Polar residues" evidence="12">
    <location>
        <begin position="1348"/>
        <end position="1373"/>
    </location>
</feature>
<reference evidence="15" key="1">
    <citation type="submission" date="2022-07" db="EMBL/GenBank/DDBJ databases">
        <title>Phylogenomic reconstructions and comparative analyses of Kickxellomycotina fungi.</title>
        <authorList>
            <person name="Reynolds N.K."/>
            <person name="Stajich J.E."/>
            <person name="Barry K."/>
            <person name="Grigoriev I.V."/>
            <person name="Crous P."/>
            <person name="Smith M.E."/>
        </authorList>
    </citation>
    <scope>NUCLEOTIDE SEQUENCE</scope>
    <source>
        <strain evidence="15">NRRL 1565</strain>
    </source>
</reference>
<evidence type="ECO:0000256" key="11">
    <source>
        <dbReference type="PROSITE-ProRule" id="PRU10141"/>
    </source>
</evidence>
<dbReference type="GO" id="GO:0005524">
    <property type="term" value="F:ATP binding"/>
    <property type="evidence" value="ECO:0007669"/>
    <property type="project" value="UniProtKB-UniRule"/>
</dbReference>
<feature type="region of interest" description="Disordered" evidence="12">
    <location>
        <begin position="1212"/>
        <end position="1237"/>
    </location>
</feature>
<feature type="region of interest" description="Disordered" evidence="12">
    <location>
        <begin position="1479"/>
        <end position="1533"/>
    </location>
</feature>
<comment type="caution">
    <text evidence="15">The sequence shown here is derived from an EMBL/GenBank/DDBJ whole genome shotgun (WGS) entry which is preliminary data.</text>
</comment>
<evidence type="ECO:0000256" key="1">
    <source>
        <dbReference type="ARBA" id="ARBA00010791"/>
    </source>
</evidence>
<evidence type="ECO:0000259" key="13">
    <source>
        <dbReference type="PROSITE" id="PS50011"/>
    </source>
</evidence>
<dbReference type="SUPFAM" id="SSF103243">
    <property type="entry name" value="KA1-like"/>
    <property type="match status" value="1"/>
</dbReference>
<protein>
    <recommendedName>
        <fullName evidence="2">non-specific serine/threonine protein kinase</fullName>
        <ecNumber evidence="2">2.7.11.1</ecNumber>
    </recommendedName>
</protein>
<organism evidence="15 16">
    <name type="scientific">Coemansia guatemalensis</name>
    <dbReference type="NCBI Taxonomy" id="2761395"/>
    <lineage>
        <taxon>Eukaryota</taxon>
        <taxon>Fungi</taxon>
        <taxon>Fungi incertae sedis</taxon>
        <taxon>Zoopagomycota</taxon>
        <taxon>Kickxellomycotina</taxon>
        <taxon>Kickxellomycetes</taxon>
        <taxon>Kickxellales</taxon>
        <taxon>Kickxellaceae</taxon>
        <taxon>Coemansia</taxon>
    </lineage>
</organism>
<dbReference type="GO" id="GO:0000226">
    <property type="term" value="P:microtubule cytoskeleton organization"/>
    <property type="evidence" value="ECO:0007669"/>
    <property type="project" value="TreeGrafter"/>
</dbReference>
<evidence type="ECO:0000256" key="6">
    <source>
        <dbReference type="ARBA" id="ARBA00022777"/>
    </source>
</evidence>
<feature type="compositionally biased region" description="Low complexity" evidence="12">
    <location>
        <begin position="20"/>
        <end position="34"/>
    </location>
</feature>
<dbReference type="PROSITE" id="PS50011">
    <property type="entry name" value="PROTEIN_KINASE_DOM"/>
    <property type="match status" value="1"/>
</dbReference>
<feature type="compositionally biased region" description="Polar residues" evidence="12">
    <location>
        <begin position="1066"/>
        <end position="1075"/>
    </location>
</feature>
<dbReference type="Proteomes" id="UP001140094">
    <property type="component" value="Unassembled WGS sequence"/>
</dbReference>
<evidence type="ECO:0000256" key="9">
    <source>
        <dbReference type="ARBA" id="ARBA00047899"/>
    </source>
</evidence>
<feature type="compositionally biased region" description="Low complexity" evidence="12">
    <location>
        <begin position="151"/>
        <end position="162"/>
    </location>
</feature>
<evidence type="ECO:0000256" key="4">
    <source>
        <dbReference type="ARBA" id="ARBA00022679"/>
    </source>
</evidence>
<feature type="compositionally biased region" description="Polar residues" evidence="12">
    <location>
        <begin position="1674"/>
        <end position="1684"/>
    </location>
</feature>
<feature type="compositionally biased region" description="Polar residues" evidence="12">
    <location>
        <begin position="97"/>
        <end position="113"/>
    </location>
</feature>
<feature type="region of interest" description="Disordered" evidence="12">
    <location>
        <begin position="1037"/>
        <end position="1078"/>
    </location>
</feature>
<evidence type="ECO:0000256" key="12">
    <source>
        <dbReference type="SAM" id="MobiDB-lite"/>
    </source>
</evidence>
<name>A0A9W8HW13_9FUNG</name>
<proteinExistence type="inferred from homology"/>
<feature type="region of interest" description="Disordered" evidence="12">
    <location>
        <begin position="580"/>
        <end position="622"/>
    </location>
</feature>
<accession>A0A9W8HW13</accession>
<feature type="compositionally biased region" description="Polar residues" evidence="12">
    <location>
        <begin position="613"/>
        <end position="622"/>
    </location>
</feature>
<feature type="region of interest" description="Disordered" evidence="12">
    <location>
        <begin position="958"/>
        <end position="987"/>
    </location>
</feature>
<evidence type="ECO:0000256" key="5">
    <source>
        <dbReference type="ARBA" id="ARBA00022741"/>
    </source>
</evidence>
<evidence type="ECO:0000313" key="15">
    <source>
        <dbReference type="EMBL" id="KAJ2801859.1"/>
    </source>
</evidence>
<keyword evidence="6 15" id="KW-0418">Kinase</keyword>
<feature type="region of interest" description="Disordered" evidence="12">
    <location>
        <begin position="1116"/>
        <end position="1144"/>
    </location>
</feature>
<dbReference type="EC" id="2.7.11.1" evidence="2"/>
<dbReference type="FunFam" id="1.10.510.10:FF:000002">
    <property type="entry name" value="Non-specific serine/threonine protein kinase"/>
    <property type="match status" value="1"/>
</dbReference>
<feature type="domain" description="Protein kinase" evidence="13">
    <location>
        <begin position="167"/>
        <end position="498"/>
    </location>
</feature>
<dbReference type="PANTHER" id="PTHR24346:SF82">
    <property type="entry name" value="KP78A-RELATED"/>
    <property type="match status" value="1"/>
</dbReference>